<dbReference type="InterPro" id="IPR012296">
    <property type="entry name" value="Nuclease_put_TT1808"/>
</dbReference>
<dbReference type="PANTHER" id="PTHR36558:SF1">
    <property type="entry name" value="RESTRICTION ENDONUCLEASE DOMAIN-CONTAINING PROTEIN-RELATED"/>
    <property type="match status" value="1"/>
</dbReference>
<feature type="domain" description="Putative restriction endonuclease" evidence="1">
    <location>
        <begin position="11"/>
        <end position="171"/>
    </location>
</feature>
<reference evidence="2" key="1">
    <citation type="submission" date="2020-01" db="EMBL/GenBank/DDBJ databases">
        <authorList>
            <person name="Meier V. D."/>
            <person name="Meier V D."/>
        </authorList>
    </citation>
    <scope>NUCLEOTIDE SEQUENCE</scope>
    <source>
        <strain evidence="2">HLG_WM_MAG_09</strain>
    </source>
</reference>
<dbReference type="PANTHER" id="PTHR36558">
    <property type="entry name" value="GLR1098 PROTEIN"/>
    <property type="match status" value="1"/>
</dbReference>
<dbReference type="InterPro" id="IPR008538">
    <property type="entry name" value="Uma2"/>
</dbReference>
<dbReference type="AlphaFoldDB" id="A0A6S6TJY7"/>
<evidence type="ECO:0000313" key="2">
    <source>
        <dbReference type="EMBL" id="CAA6819595.1"/>
    </source>
</evidence>
<protein>
    <recommendedName>
        <fullName evidence="1">Putative restriction endonuclease domain-containing protein</fullName>
    </recommendedName>
</protein>
<evidence type="ECO:0000259" key="1">
    <source>
        <dbReference type="Pfam" id="PF05685"/>
    </source>
</evidence>
<dbReference type="CDD" id="cd06260">
    <property type="entry name" value="DUF820-like"/>
    <property type="match status" value="1"/>
</dbReference>
<dbReference type="EMBL" id="CACVAT010000330">
    <property type="protein sequence ID" value="CAA6819595.1"/>
    <property type="molecule type" value="Genomic_DNA"/>
</dbReference>
<name>A0A6S6TJY7_9GAMM</name>
<sequence length="186" mass="21433">MQALQNHMTRDEYIAFDKAATEKHQFYKGEIFAMSGGSFNHARIGTNTTSQLQARLPSECQSMNSDMRVSTPTGLDTYPDASVYCGDPELTDNNHTLLNPVLIVEVLSPSTRNYDQGDKFTHYRSISNLQDYLLIESTFMHISHYQRQGEHEWLLREYQHPEDELTLTPTQLKISVSAFYEKVKFE</sequence>
<gene>
    <name evidence="2" type="ORF">HELGO_WM15336</name>
</gene>
<accession>A0A6S6TJY7</accession>
<dbReference type="Pfam" id="PF05685">
    <property type="entry name" value="Uma2"/>
    <property type="match status" value="1"/>
</dbReference>
<dbReference type="Gene3D" id="3.90.1570.10">
    <property type="entry name" value="tt1808, chain A"/>
    <property type="match status" value="1"/>
</dbReference>
<dbReference type="SUPFAM" id="SSF52980">
    <property type="entry name" value="Restriction endonuclease-like"/>
    <property type="match status" value="1"/>
</dbReference>
<dbReference type="InterPro" id="IPR011335">
    <property type="entry name" value="Restrct_endonuc-II-like"/>
</dbReference>
<proteinExistence type="predicted"/>
<organism evidence="2">
    <name type="scientific">uncultured Thiotrichaceae bacterium</name>
    <dbReference type="NCBI Taxonomy" id="298394"/>
    <lineage>
        <taxon>Bacteria</taxon>
        <taxon>Pseudomonadati</taxon>
        <taxon>Pseudomonadota</taxon>
        <taxon>Gammaproteobacteria</taxon>
        <taxon>Thiotrichales</taxon>
        <taxon>Thiotrichaceae</taxon>
        <taxon>environmental samples</taxon>
    </lineage>
</organism>